<dbReference type="KEGG" id="zpl:ZBT109_2268"/>
<protein>
    <submittedName>
        <fullName evidence="1">Uncharacterized protein</fullName>
    </submittedName>
</protein>
<dbReference type="EMBL" id="AP018933">
    <property type="protein sequence ID" value="BBG31000.1"/>
    <property type="molecule type" value="Genomic_DNA"/>
</dbReference>
<name>A0A348HH98_9GAMM</name>
<proteinExistence type="predicted"/>
<gene>
    <name evidence="1" type="ORF">ZBT109_2268</name>
</gene>
<accession>A0A348HH98</accession>
<organism evidence="1 2">
    <name type="scientific">Zymobacter palmae</name>
    <dbReference type="NCBI Taxonomy" id="33074"/>
    <lineage>
        <taxon>Bacteria</taxon>
        <taxon>Pseudomonadati</taxon>
        <taxon>Pseudomonadota</taxon>
        <taxon>Gammaproteobacteria</taxon>
        <taxon>Oceanospirillales</taxon>
        <taxon>Halomonadaceae</taxon>
        <taxon>Zymobacter group</taxon>
        <taxon>Zymobacter</taxon>
    </lineage>
</organism>
<sequence>MVMFLLSPEKNVTVPLSIGNGTRLCTLYYGCA</sequence>
<dbReference type="Proteomes" id="UP000267342">
    <property type="component" value="Chromosome"/>
</dbReference>
<keyword evidence="2" id="KW-1185">Reference proteome</keyword>
<evidence type="ECO:0000313" key="1">
    <source>
        <dbReference type="EMBL" id="BBG31000.1"/>
    </source>
</evidence>
<evidence type="ECO:0000313" key="2">
    <source>
        <dbReference type="Proteomes" id="UP000267342"/>
    </source>
</evidence>
<reference evidence="1 2" key="1">
    <citation type="submission" date="2018-09" db="EMBL/GenBank/DDBJ databases">
        <title>Zymobacter palmae IAM14233 (=T109) whole genome analysis.</title>
        <authorList>
            <person name="Yanase H."/>
        </authorList>
    </citation>
    <scope>NUCLEOTIDE SEQUENCE [LARGE SCALE GENOMIC DNA]</scope>
    <source>
        <strain evidence="1 2">IAM14233</strain>
    </source>
</reference>
<dbReference type="AlphaFoldDB" id="A0A348HH98"/>